<evidence type="ECO:0000313" key="2">
    <source>
        <dbReference type="EMBL" id="NUZ05334.1"/>
    </source>
</evidence>
<sequence length="213" mass="23175">MNLIYVADPMCSWCYGFGVTLDALLTAPGDAAPLQLAIVMGGLRPFTKEPLDPARADEIAGHWRHVAEATGRPFADGPQSALRAPGFVYDTEPASRAVVTVRHLAPRLTWRYLEAVQHAFYAGARDVTQADVLADVAENLGLQRADFARAFASEPMRAATLRDFTQTHEWGIRGFPALLAEHDDHLHLVTHGHVPIDTLRERLAGVATAHGPA</sequence>
<accession>A0A7Y6NLI4</accession>
<dbReference type="Gene3D" id="3.40.30.10">
    <property type="entry name" value="Glutaredoxin"/>
    <property type="match status" value="1"/>
</dbReference>
<dbReference type="InterPro" id="IPR001853">
    <property type="entry name" value="DSBA-like_thioredoxin_dom"/>
</dbReference>
<name>A0A7Y6NLI4_9BURK</name>
<organism evidence="2 3">
    <name type="scientific">Piscinibacter koreensis</name>
    <dbReference type="NCBI Taxonomy" id="2742824"/>
    <lineage>
        <taxon>Bacteria</taxon>
        <taxon>Pseudomonadati</taxon>
        <taxon>Pseudomonadota</taxon>
        <taxon>Betaproteobacteria</taxon>
        <taxon>Burkholderiales</taxon>
        <taxon>Sphaerotilaceae</taxon>
        <taxon>Piscinibacter</taxon>
    </lineage>
</organism>
<dbReference type="Proteomes" id="UP000529637">
    <property type="component" value="Unassembled WGS sequence"/>
</dbReference>
<gene>
    <name evidence="2" type="ORF">HQN59_06120</name>
</gene>
<feature type="domain" description="DSBA-like thioredoxin" evidence="1">
    <location>
        <begin position="6"/>
        <end position="204"/>
    </location>
</feature>
<dbReference type="GO" id="GO:0016491">
    <property type="term" value="F:oxidoreductase activity"/>
    <property type="evidence" value="ECO:0007669"/>
    <property type="project" value="InterPro"/>
</dbReference>
<dbReference type="Gene3D" id="1.10.472.60">
    <property type="entry name" value="putative protein disulfide isomerase domain"/>
    <property type="match status" value="1"/>
</dbReference>
<evidence type="ECO:0000313" key="3">
    <source>
        <dbReference type="Proteomes" id="UP000529637"/>
    </source>
</evidence>
<dbReference type="InterPro" id="IPR036249">
    <property type="entry name" value="Thioredoxin-like_sf"/>
</dbReference>
<proteinExistence type="predicted"/>
<keyword evidence="3" id="KW-1185">Reference proteome</keyword>
<protein>
    <submittedName>
        <fullName evidence="2">DsbA family protein</fullName>
    </submittedName>
</protein>
<comment type="caution">
    <text evidence="2">The sequence shown here is derived from an EMBL/GenBank/DDBJ whole genome shotgun (WGS) entry which is preliminary data.</text>
</comment>
<dbReference type="SUPFAM" id="SSF52833">
    <property type="entry name" value="Thioredoxin-like"/>
    <property type="match status" value="1"/>
</dbReference>
<dbReference type="EMBL" id="JABWMJ010000002">
    <property type="protein sequence ID" value="NUZ05334.1"/>
    <property type="molecule type" value="Genomic_DNA"/>
</dbReference>
<dbReference type="RefSeq" id="WP_176067103.1">
    <property type="nucleotide sequence ID" value="NZ_JABWMJ010000002.1"/>
</dbReference>
<dbReference type="PANTHER" id="PTHR13887">
    <property type="entry name" value="GLUTATHIONE S-TRANSFERASE KAPPA"/>
    <property type="match status" value="1"/>
</dbReference>
<evidence type="ECO:0000259" key="1">
    <source>
        <dbReference type="Pfam" id="PF01323"/>
    </source>
</evidence>
<dbReference type="PANTHER" id="PTHR13887:SF54">
    <property type="entry name" value="DSBA FAMILY PROTEIN"/>
    <property type="match status" value="1"/>
</dbReference>
<reference evidence="2 3" key="1">
    <citation type="submission" date="2020-06" db="EMBL/GenBank/DDBJ databases">
        <title>Schlegella sp. ID0723 isolated from air conditioner.</title>
        <authorList>
            <person name="Kim D.Y."/>
            <person name="Kim D.-U."/>
        </authorList>
    </citation>
    <scope>NUCLEOTIDE SEQUENCE [LARGE SCALE GENOMIC DNA]</scope>
    <source>
        <strain evidence="2 3">ID0723</strain>
    </source>
</reference>
<dbReference type="Pfam" id="PF01323">
    <property type="entry name" value="DSBA"/>
    <property type="match status" value="1"/>
</dbReference>
<dbReference type="CDD" id="cd03025">
    <property type="entry name" value="DsbA_FrnE_like"/>
    <property type="match status" value="1"/>
</dbReference>
<dbReference type="AlphaFoldDB" id="A0A7Y6NLI4"/>